<evidence type="ECO:0000259" key="2">
    <source>
        <dbReference type="Pfam" id="PF01609"/>
    </source>
</evidence>
<dbReference type="EMBL" id="JBEQNB010000020">
    <property type="protein sequence ID" value="MES0837787.1"/>
    <property type="molecule type" value="Genomic_DNA"/>
</dbReference>
<feature type="compositionally biased region" description="Basic and acidic residues" evidence="1">
    <location>
        <begin position="67"/>
        <end position="76"/>
    </location>
</feature>
<keyword evidence="4" id="KW-1185">Reference proteome</keyword>
<reference evidence="3 4" key="1">
    <citation type="submission" date="2024-06" db="EMBL/GenBank/DDBJ databases">
        <authorList>
            <person name="Bataeva Y.V."/>
            <person name="Grigorian L.N."/>
            <person name="Solomentsev V.I."/>
        </authorList>
    </citation>
    <scope>NUCLEOTIDE SEQUENCE [LARGE SCALE GENOMIC DNA]</scope>
    <source>
        <strain evidence="4">SCPM-O-B-12605 (RCAM04882)</strain>
    </source>
</reference>
<feature type="region of interest" description="Disordered" evidence="1">
    <location>
        <begin position="54"/>
        <end position="120"/>
    </location>
</feature>
<comment type="caution">
    <text evidence="3">The sequence shown here is derived from an EMBL/GenBank/DDBJ whole genome shotgun (WGS) entry which is preliminary data.</text>
</comment>
<organism evidence="3 4">
    <name type="scientific">Nocardiopsis tropica</name>
    <dbReference type="NCBI Taxonomy" id="109330"/>
    <lineage>
        <taxon>Bacteria</taxon>
        <taxon>Bacillati</taxon>
        <taxon>Actinomycetota</taxon>
        <taxon>Actinomycetes</taxon>
        <taxon>Streptosporangiales</taxon>
        <taxon>Nocardiopsidaceae</taxon>
        <taxon>Nocardiopsis</taxon>
    </lineage>
</organism>
<feature type="domain" description="Transposase IS4-like" evidence="2">
    <location>
        <begin position="92"/>
        <end position="248"/>
    </location>
</feature>
<gene>
    <name evidence="3" type="ORF">ABUK86_28720</name>
</gene>
<dbReference type="RefSeq" id="WP_352986664.1">
    <property type="nucleotide sequence ID" value="NZ_JBEQNB010000020.1"/>
</dbReference>
<dbReference type="InterPro" id="IPR002559">
    <property type="entry name" value="Transposase_11"/>
</dbReference>
<proteinExistence type="predicted"/>
<evidence type="ECO:0000313" key="4">
    <source>
        <dbReference type="Proteomes" id="UP001432401"/>
    </source>
</evidence>
<dbReference type="PANTHER" id="PTHR30007">
    <property type="entry name" value="PHP DOMAIN PROTEIN"/>
    <property type="match status" value="1"/>
</dbReference>
<accession>A0ABV2A379</accession>
<dbReference type="Proteomes" id="UP001432401">
    <property type="component" value="Unassembled WGS sequence"/>
</dbReference>
<dbReference type="PANTHER" id="PTHR30007:SF1">
    <property type="entry name" value="BLR1914 PROTEIN"/>
    <property type="match status" value="1"/>
</dbReference>
<evidence type="ECO:0000256" key="1">
    <source>
        <dbReference type="SAM" id="MobiDB-lite"/>
    </source>
</evidence>
<name>A0ABV2A379_9ACTN</name>
<dbReference type="Pfam" id="PF01609">
    <property type="entry name" value="DDE_Tnp_1"/>
    <property type="match status" value="1"/>
</dbReference>
<evidence type="ECO:0000313" key="3">
    <source>
        <dbReference type="EMBL" id="MES0837787.1"/>
    </source>
</evidence>
<sequence length="260" mass="29124">MCCLTGSGRSSHPCCCRPRRPAAPRKPESGHDYRAVRSGIGVSLKEGRRPVRRHSRYCPPLIPGLDRSGRMAHDPPRCSGRTGHKGPAGLAHTTIDSQSIRAKPGENTEPNPTARGKPDSRLHLLWDNQGLPLTCAISATTANDGEALQLLARAPCRALTPRPRRRRPTKLHGDKAYHSHDRCRRLRKRQIGVRIARPGVESSQRLSRHRYKVERSIARLGSYRRLNMHWECKASNSLAMLGIACILVCYKHLTEHNDDF</sequence>
<protein>
    <submittedName>
        <fullName evidence="3">Transposase</fullName>
    </submittedName>
</protein>